<organism evidence="2 3">
    <name type="scientific">Micromonospora costi</name>
    <dbReference type="NCBI Taxonomy" id="1530042"/>
    <lineage>
        <taxon>Bacteria</taxon>
        <taxon>Bacillati</taxon>
        <taxon>Actinomycetota</taxon>
        <taxon>Actinomycetes</taxon>
        <taxon>Micromonosporales</taxon>
        <taxon>Micromonosporaceae</taxon>
        <taxon>Micromonospora</taxon>
    </lineage>
</organism>
<dbReference type="AlphaFoldDB" id="A0A3A9ZXV6"/>
<gene>
    <name evidence="2" type="ORF">D7193_25485</name>
</gene>
<keyword evidence="3" id="KW-1185">Reference proteome</keyword>
<proteinExistence type="predicted"/>
<keyword evidence="1" id="KW-0472">Membrane</keyword>
<feature type="transmembrane region" description="Helical" evidence="1">
    <location>
        <begin position="56"/>
        <end position="73"/>
    </location>
</feature>
<dbReference type="Proteomes" id="UP000279968">
    <property type="component" value="Unassembled WGS sequence"/>
</dbReference>
<sequence length="92" mass="10500">MRVPLVKVAETPPRRLRQRSGRVGYWLRRPEPSLLAAAVFTVMFLVSAIVEQDWVPLLGVALCGGGGLFVWFFREGAAYNAERWRQGYEDVY</sequence>
<dbReference type="EMBL" id="RBAN01000004">
    <property type="protein sequence ID" value="RKN53132.1"/>
    <property type="molecule type" value="Genomic_DNA"/>
</dbReference>
<keyword evidence="1" id="KW-1133">Transmembrane helix</keyword>
<comment type="caution">
    <text evidence="2">The sequence shown here is derived from an EMBL/GenBank/DDBJ whole genome shotgun (WGS) entry which is preliminary data.</text>
</comment>
<accession>A0A3A9ZXV6</accession>
<keyword evidence="1" id="KW-0812">Transmembrane</keyword>
<evidence type="ECO:0000313" key="3">
    <source>
        <dbReference type="Proteomes" id="UP000279968"/>
    </source>
</evidence>
<reference evidence="2 3" key="1">
    <citation type="journal article" date="2015" name="Int. J. Syst. Evol. Microbiol.">
        <title>Micromonospora costi sp. nov., isolated from a leaf of Costus speciosus.</title>
        <authorList>
            <person name="Thawai C."/>
        </authorList>
    </citation>
    <scope>NUCLEOTIDE SEQUENCE [LARGE SCALE GENOMIC DNA]</scope>
    <source>
        <strain evidence="2 3">CS1-12</strain>
    </source>
</reference>
<evidence type="ECO:0000256" key="1">
    <source>
        <dbReference type="SAM" id="Phobius"/>
    </source>
</evidence>
<name>A0A3A9ZXV6_9ACTN</name>
<feature type="transmembrane region" description="Helical" evidence="1">
    <location>
        <begin position="32"/>
        <end position="50"/>
    </location>
</feature>
<protein>
    <submittedName>
        <fullName evidence="2">Uncharacterized protein</fullName>
    </submittedName>
</protein>
<evidence type="ECO:0000313" key="2">
    <source>
        <dbReference type="EMBL" id="RKN53132.1"/>
    </source>
</evidence>